<evidence type="ECO:0000256" key="6">
    <source>
        <dbReference type="PROSITE-ProRule" id="PRU10007"/>
    </source>
</evidence>
<dbReference type="GeneID" id="81366588"/>
<dbReference type="InterPro" id="IPR016160">
    <property type="entry name" value="Ald_DH_CS_CYS"/>
</dbReference>
<feature type="domain" description="Aldehyde dehydrogenase" evidence="8">
    <location>
        <begin position="28"/>
        <end position="434"/>
    </location>
</feature>
<dbReference type="Gene3D" id="3.40.309.10">
    <property type="entry name" value="Aldehyde Dehydrogenase, Chain A, domain 2"/>
    <property type="match status" value="1"/>
</dbReference>
<dbReference type="InterPro" id="IPR016162">
    <property type="entry name" value="Ald_DH_N"/>
</dbReference>
<sequence length="518" mass="57376">MCDIIHRVYPGQAYKSVHDAFAIGTTKDKGWRRQQLKRAWWMIEDNKDQISNALFVDLHRHRQESFLSDIAMVQTDILRTLDQIDEWTKDEKPTSRDLVNFMGGTVIRKEPKGVALIIGAWNFPILLLLQPMVAALAAGCAVILKPSDMAPATQDLLMEIIPKFLDKSAIRCISAGPQEMQYILEQRYDHIFYTGSSNVGKIVHAAAAKHLTPTTLELGGLAPAIVTASANIELSAKHIAATKFQNAGQICLNVNHVLVDPSVKEALITSLIKHFSTFMGSKAQPEYYTHIINARNYDRLDNLLENTSGQIIYGGTRNRETRFFAPTIVTNLQPTDPLLTTELFGPILPILDLDLDNALAFTRATGNPLAIYGFTEDESEKDRILSETQSGGVTFNDCTLHVIAKDAPFGGIGGSGHGYYHGPHGIREFSYLRTYTNAFPAWMEGVMGARYPPYSNKKLEKLVPAVNPGFDREGNDVSRGNWRKWGFMLGVGLSIGIGLSDQGRAFVLGLLENMLQAL</sequence>
<keyword evidence="3 4" id="KW-0560">Oxidoreductase</keyword>
<dbReference type="Gene3D" id="3.40.605.10">
    <property type="entry name" value="Aldehyde Dehydrogenase, Chain A, domain 1"/>
    <property type="match status" value="1"/>
</dbReference>
<dbReference type="PROSITE" id="PS00070">
    <property type="entry name" value="ALDEHYDE_DEHYDR_CYS"/>
    <property type="match status" value="1"/>
</dbReference>
<evidence type="ECO:0000256" key="4">
    <source>
        <dbReference type="PIRNR" id="PIRNR036492"/>
    </source>
</evidence>
<dbReference type="EMBL" id="JAPZBU010000004">
    <property type="protein sequence ID" value="KAJ5409088.1"/>
    <property type="molecule type" value="Genomic_DNA"/>
</dbReference>
<feature type="active site" evidence="5 6">
    <location>
        <position position="217"/>
    </location>
</feature>
<evidence type="ECO:0000256" key="7">
    <source>
        <dbReference type="RuleBase" id="RU003345"/>
    </source>
</evidence>
<evidence type="ECO:0000259" key="8">
    <source>
        <dbReference type="Pfam" id="PF00171"/>
    </source>
</evidence>
<name>A0A9W9WA92_9EURO</name>
<dbReference type="PANTHER" id="PTHR43570">
    <property type="entry name" value="ALDEHYDE DEHYDROGENASE"/>
    <property type="match status" value="1"/>
</dbReference>
<dbReference type="InterPro" id="IPR012394">
    <property type="entry name" value="Aldehyde_DH_NAD(P)"/>
</dbReference>
<dbReference type="PANTHER" id="PTHR43570:SF16">
    <property type="entry name" value="ALDEHYDE DEHYDROGENASE TYPE III, ISOFORM Q"/>
    <property type="match status" value="1"/>
</dbReference>
<evidence type="ECO:0000313" key="10">
    <source>
        <dbReference type="Proteomes" id="UP001147747"/>
    </source>
</evidence>
<comment type="similarity">
    <text evidence="1 4 7">Belongs to the aldehyde dehydrogenase family.</text>
</comment>
<evidence type="ECO:0000256" key="2">
    <source>
        <dbReference type="ARBA" id="ARBA00022746"/>
    </source>
</evidence>
<dbReference type="InterPro" id="IPR015590">
    <property type="entry name" value="Aldehyde_DH_dom"/>
</dbReference>
<dbReference type="GO" id="GO:0005737">
    <property type="term" value="C:cytoplasm"/>
    <property type="evidence" value="ECO:0007669"/>
    <property type="project" value="TreeGrafter"/>
</dbReference>
<dbReference type="AlphaFoldDB" id="A0A9W9WA92"/>
<dbReference type="GO" id="GO:0004029">
    <property type="term" value="F:aldehyde dehydrogenase (NAD+) activity"/>
    <property type="evidence" value="ECO:0007669"/>
    <property type="project" value="TreeGrafter"/>
</dbReference>
<dbReference type="GO" id="GO:0006081">
    <property type="term" value="P:aldehyde metabolic process"/>
    <property type="evidence" value="ECO:0007669"/>
    <property type="project" value="InterPro"/>
</dbReference>
<dbReference type="InterPro" id="IPR016163">
    <property type="entry name" value="Ald_DH_C"/>
</dbReference>
<dbReference type="SUPFAM" id="SSF53720">
    <property type="entry name" value="ALDH-like"/>
    <property type="match status" value="1"/>
</dbReference>
<dbReference type="Pfam" id="PF00171">
    <property type="entry name" value="Aldedh"/>
    <property type="match status" value="1"/>
</dbReference>
<evidence type="ECO:0000256" key="5">
    <source>
        <dbReference type="PIRSR" id="PIRSR036492-1"/>
    </source>
</evidence>
<dbReference type="PROSITE" id="PS00687">
    <property type="entry name" value="ALDEHYDE_DEHYDR_GLU"/>
    <property type="match status" value="1"/>
</dbReference>
<dbReference type="InterPro" id="IPR016161">
    <property type="entry name" value="Ald_DH/histidinol_DH"/>
</dbReference>
<reference evidence="9" key="2">
    <citation type="journal article" date="2023" name="IMA Fungus">
        <title>Comparative genomic study of the Penicillium genus elucidates a diverse pangenome and 15 lateral gene transfer events.</title>
        <authorList>
            <person name="Petersen C."/>
            <person name="Sorensen T."/>
            <person name="Nielsen M.R."/>
            <person name="Sondergaard T.E."/>
            <person name="Sorensen J.L."/>
            <person name="Fitzpatrick D.A."/>
            <person name="Frisvad J.C."/>
            <person name="Nielsen K.L."/>
        </authorList>
    </citation>
    <scope>NUCLEOTIDE SEQUENCE</scope>
    <source>
        <strain evidence="9">IBT 29677</strain>
    </source>
</reference>
<dbReference type="PIRSF" id="PIRSF036492">
    <property type="entry name" value="ALDH"/>
    <property type="match status" value="1"/>
</dbReference>
<evidence type="ECO:0000313" key="9">
    <source>
        <dbReference type="EMBL" id="KAJ5409088.1"/>
    </source>
</evidence>
<dbReference type="InterPro" id="IPR029510">
    <property type="entry name" value="Ald_DH_CS_GLU"/>
</dbReference>
<dbReference type="RefSeq" id="XP_056493403.1">
    <property type="nucleotide sequence ID" value="XM_056627608.1"/>
</dbReference>
<organism evidence="9 10">
    <name type="scientific">Penicillium cosmopolitanum</name>
    <dbReference type="NCBI Taxonomy" id="1131564"/>
    <lineage>
        <taxon>Eukaryota</taxon>
        <taxon>Fungi</taxon>
        <taxon>Dikarya</taxon>
        <taxon>Ascomycota</taxon>
        <taxon>Pezizomycotina</taxon>
        <taxon>Eurotiomycetes</taxon>
        <taxon>Eurotiomycetidae</taxon>
        <taxon>Eurotiales</taxon>
        <taxon>Aspergillaceae</taxon>
        <taxon>Penicillium</taxon>
    </lineage>
</organism>
<proteinExistence type="inferred from homology"/>
<gene>
    <name evidence="9" type="ORF">N7509_002971</name>
</gene>
<reference evidence="9" key="1">
    <citation type="submission" date="2022-12" db="EMBL/GenBank/DDBJ databases">
        <authorList>
            <person name="Petersen C."/>
        </authorList>
    </citation>
    <scope>NUCLEOTIDE SEQUENCE</scope>
    <source>
        <strain evidence="9">IBT 29677</strain>
    </source>
</reference>
<dbReference type="FunFam" id="3.40.605.10:FF:000004">
    <property type="entry name" value="Aldehyde dehydrogenase"/>
    <property type="match status" value="1"/>
</dbReference>
<dbReference type="GO" id="GO:0016117">
    <property type="term" value="P:carotenoid biosynthetic process"/>
    <property type="evidence" value="ECO:0007669"/>
    <property type="project" value="UniProtKB-KW"/>
</dbReference>
<accession>A0A9W9WA92</accession>
<dbReference type="OrthoDB" id="440325at2759"/>
<evidence type="ECO:0000256" key="1">
    <source>
        <dbReference type="ARBA" id="ARBA00009986"/>
    </source>
</evidence>
<evidence type="ECO:0000256" key="3">
    <source>
        <dbReference type="ARBA" id="ARBA00023002"/>
    </source>
</evidence>
<protein>
    <recommendedName>
        <fullName evidence="4">Aldehyde dehydrogenase</fullName>
    </recommendedName>
</protein>
<dbReference type="Proteomes" id="UP001147747">
    <property type="component" value="Unassembled WGS sequence"/>
</dbReference>
<keyword evidence="2" id="KW-0125">Carotenoid biosynthesis</keyword>
<comment type="caution">
    <text evidence="9">The sequence shown here is derived from an EMBL/GenBank/DDBJ whole genome shotgun (WGS) entry which is preliminary data.</text>
</comment>
<feature type="active site" evidence="5">
    <location>
        <position position="251"/>
    </location>
</feature>
<keyword evidence="10" id="KW-1185">Reference proteome</keyword>